<protein>
    <submittedName>
        <fullName evidence="1">Uncharacterized protein</fullName>
    </submittedName>
</protein>
<accession>A0A927PMZ6</accession>
<sequence length="396" mass="43179">MDESVAAAISALDADDPAIAADAESAWHELVALSPPGGPIQASVQQYCWATIRRLDLGIERAWARSQALADLLDRIGLARYAAIARSDETRALLAIETDETWETNFRAHMHASGVAPPDTRIVSWQPICTISELDIVDRIAATLEVATITDGVATTGRATLSLPHRESITPSVLATGRDGHTLLDDLLDCRIDLWSTLSPTRAALYDELASMIHAARIVPLHAARTAYRYLQDVGEDYTRAAETDNERQLRLVLQRLGIVHRAHGRTALRARARNLSIDDVLDTLVHDWIGTRYTPEAVIAEALMISLASTARGATTMNAHFLADALLTEEGWHDGISEAPVRAAARALGKHRHELEALGILHPGEEKPDSIAVIFACAVLRARLLPARYPRGREG</sequence>
<reference evidence="1" key="1">
    <citation type="submission" date="2020-09" db="EMBL/GenBank/DDBJ databases">
        <title>Hoyosella lacisalsi sp. nov., a halotolerant actinobacterium isolated from soil of Lake Gudzhirganskoe.</title>
        <authorList>
            <person name="Yang Q."/>
            <person name="Guo P.Y."/>
            <person name="Liu S.W."/>
            <person name="Li F.N."/>
            <person name="Sun C.H."/>
        </authorList>
    </citation>
    <scope>NUCLEOTIDE SEQUENCE</scope>
    <source>
        <strain evidence="1">G463</strain>
    </source>
</reference>
<dbReference type="AlphaFoldDB" id="A0A927PMZ6"/>
<proteinExistence type="predicted"/>
<organism evidence="1 2">
    <name type="scientific">Lolliginicoccus lacisalsi</name>
    <dbReference type="NCBI Taxonomy" id="2742202"/>
    <lineage>
        <taxon>Bacteria</taxon>
        <taxon>Bacillati</taxon>
        <taxon>Actinomycetota</taxon>
        <taxon>Actinomycetes</taxon>
        <taxon>Mycobacteriales</taxon>
        <taxon>Hoyosellaceae</taxon>
        <taxon>Lolliginicoccus</taxon>
    </lineage>
</organism>
<gene>
    <name evidence="1" type="ORF">HT102_12665</name>
</gene>
<keyword evidence="2" id="KW-1185">Reference proteome</keyword>
<evidence type="ECO:0000313" key="2">
    <source>
        <dbReference type="Proteomes" id="UP000642993"/>
    </source>
</evidence>
<comment type="caution">
    <text evidence="1">The sequence shown here is derived from an EMBL/GenBank/DDBJ whole genome shotgun (WGS) entry which is preliminary data.</text>
</comment>
<dbReference type="Proteomes" id="UP000642993">
    <property type="component" value="Unassembled WGS sequence"/>
</dbReference>
<dbReference type="EMBL" id="JACYWE010000007">
    <property type="protein sequence ID" value="MBD8507337.1"/>
    <property type="molecule type" value="Genomic_DNA"/>
</dbReference>
<evidence type="ECO:0000313" key="1">
    <source>
        <dbReference type="EMBL" id="MBD8507337.1"/>
    </source>
</evidence>
<name>A0A927PMZ6_9ACTN</name>
<dbReference type="RefSeq" id="WP_192039770.1">
    <property type="nucleotide sequence ID" value="NZ_JACYWE010000007.1"/>
</dbReference>